<gene>
    <name evidence="3" type="ORF">KDW95_21230</name>
</gene>
<dbReference type="InterPro" id="IPR036928">
    <property type="entry name" value="AS_sf"/>
</dbReference>
<feature type="domain" description="Amidase" evidence="2">
    <location>
        <begin position="38"/>
        <end position="463"/>
    </location>
</feature>
<evidence type="ECO:0000259" key="2">
    <source>
        <dbReference type="Pfam" id="PF01425"/>
    </source>
</evidence>
<dbReference type="Proteomes" id="UP001058461">
    <property type="component" value="Chromosome"/>
</dbReference>
<dbReference type="Pfam" id="PF01425">
    <property type="entry name" value="Amidase"/>
    <property type="match status" value="1"/>
</dbReference>
<name>A0ABY5HHB8_9GAMM</name>
<proteinExistence type="inferred from homology"/>
<dbReference type="PANTHER" id="PTHR11895:SF7">
    <property type="entry name" value="GLUTAMYL-TRNA(GLN) AMIDOTRANSFERASE SUBUNIT A, MITOCHONDRIAL"/>
    <property type="match status" value="1"/>
</dbReference>
<dbReference type="Gene3D" id="3.90.1300.10">
    <property type="entry name" value="Amidase signature (AS) domain"/>
    <property type="match status" value="1"/>
</dbReference>
<dbReference type="PANTHER" id="PTHR11895">
    <property type="entry name" value="TRANSAMIDASE"/>
    <property type="match status" value="1"/>
</dbReference>
<evidence type="ECO:0000313" key="4">
    <source>
        <dbReference type="Proteomes" id="UP001058461"/>
    </source>
</evidence>
<accession>A0ABY5HHB8</accession>
<dbReference type="InterPro" id="IPR000120">
    <property type="entry name" value="Amidase"/>
</dbReference>
<dbReference type="InterPro" id="IPR023631">
    <property type="entry name" value="Amidase_dom"/>
</dbReference>
<sequence>MAGQPEQSAAPDSADICSLGAAALSAAYARGALTPLQVLAAIEQRIAALNPRLNAIVTANPQVQADARASSARWAAGEPLSALDGVPVTVKDNIQVRDLACCWGSRLLADHVPRVDELPVARMRSAGMLILGKTNVPEFTLEGYTDNPLFGVTRNPWNPELTPGGSSGGAVAAVAAGMGPLAIGTDGGGSIRRPASHTGLVGLKPSIGAVARCDGLPPILLDFEVIGPIARSVADARLLFDLIAGPDGRDRRSLGAAQAAGQGATAGAGMQKPLRILYVKDFGGNALDREIDASVAGACETLRGLGHSVTEGPLPFSLDFVNSFWPVLGQVGVASLFETYPQAAELVSERFVQMAAAGAAVGAPAYLRALESVDQFRAEVTAAYGDIDIIMTPSAAALPWPAATPYPDHIDGREVGPRGHALYTNWVNTCGHPAINLPCAPSASGLPIGFQLVGSYGSDRDLLDLAEAYEARALAERGAPRWPA</sequence>
<keyword evidence="4" id="KW-1185">Reference proteome</keyword>
<protein>
    <submittedName>
        <fullName evidence="3">Amidase</fullName>
    </submittedName>
</protein>
<reference evidence="3" key="1">
    <citation type="submission" date="2021-04" db="EMBL/GenBank/DDBJ databases">
        <title>Oceanospirillales bacteria with DddD are important DMSP degraders in coastal seawater.</title>
        <authorList>
            <person name="Liu J."/>
        </authorList>
    </citation>
    <scope>NUCLEOTIDE SEQUENCE</scope>
    <source>
        <strain evidence="3">D13-1</strain>
    </source>
</reference>
<comment type="similarity">
    <text evidence="1">Belongs to the amidase family.</text>
</comment>
<evidence type="ECO:0000313" key="3">
    <source>
        <dbReference type="EMBL" id="UTW11742.1"/>
    </source>
</evidence>
<evidence type="ECO:0000256" key="1">
    <source>
        <dbReference type="ARBA" id="ARBA00009199"/>
    </source>
</evidence>
<dbReference type="RefSeq" id="WP_255853783.1">
    <property type="nucleotide sequence ID" value="NZ_CP073347.1"/>
</dbReference>
<organism evidence="3 4">
    <name type="scientific">Marinobacterium rhizophilum</name>
    <dbReference type="NCBI Taxonomy" id="420402"/>
    <lineage>
        <taxon>Bacteria</taxon>
        <taxon>Pseudomonadati</taxon>
        <taxon>Pseudomonadota</taxon>
        <taxon>Gammaproteobacteria</taxon>
        <taxon>Oceanospirillales</taxon>
        <taxon>Oceanospirillaceae</taxon>
        <taxon>Marinobacterium</taxon>
    </lineage>
</organism>
<dbReference type="SUPFAM" id="SSF75304">
    <property type="entry name" value="Amidase signature (AS) enzymes"/>
    <property type="match status" value="1"/>
</dbReference>
<dbReference type="EMBL" id="CP073347">
    <property type="protein sequence ID" value="UTW11742.1"/>
    <property type="molecule type" value="Genomic_DNA"/>
</dbReference>